<name>A0AC58TWL2_TOBAC</name>
<evidence type="ECO:0000313" key="1">
    <source>
        <dbReference type="Proteomes" id="UP000790787"/>
    </source>
</evidence>
<organism evidence="1 2">
    <name type="scientific">Nicotiana tabacum</name>
    <name type="common">Common tobacco</name>
    <dbReference type="NCBI Taxonomy" id="4097"/>
    <lineage>
        <taxon>Eukaryota</taxon>
        <taxon>Viridiplantae</taxon>
        <taxon>Streptophyta</taxon>
        <taxon>Embryophyta</taxon>
        <taxon>Tracheophyta</taxon>
        <taxon>Spermatophyta</taxon>
        <taxon>Magnoliopsida</taxon>
        <taxon>eudicotyledons</taxon>
        <taxon>Gunneridae</taxon>
        <taxon>Pentapetalae</taxon>
        <taxon>asterids</taxon>
        <taxon>lamiids</taxon>
        <taxon>Solanales</taxon>
        <taxon>Solanaceae</taxon>
        <taxon>Nicotianoideae</taxon>
        <taxon>Nicotianeae</taxon>
        <taxon>Nicotiana</taxon>
    </lineage>
</organism>
<sequence>MGDFNSILNMNDRAGGNQVSVYEVVEIQQCVDACGVLELPPKGSKYTWSDSHGNSRGISDHCPVKIEQIRNERHASRPFKYCNAWANHPDFIPRVEVIWQEHFEGCIMLHVVKKLKLLKQSLKELNRQHFINILTEVAEDKEALVSAQLALQNNPIDQELQEHKRSMFQRYKKSSYLVEMFLQQISKVNWIKLGDDNTKYF</sequence>
<proteinExistence type="predicted"/>
<gene>
    <name evidence="2" type="primary">LOC142177030</name>
</gene>
<dbReference type="Proteomes" id="UP000790787">
    <property type="component" value="Chromosome 23"/>
</dbReference>
<evidence type="ECO:0000313" key="2">
    <source>
        <dbReference type="RefSeq" id="XP_075101590.1"/>
    </source>
</evidence>
<dbReference type="RefSeq" id="XP_075101590.1">
    <property type="nucleotide sequence ID" value="XM_075245489.1"/>
</dbReference>
<reference evidence="1" key="1">
    <citation type="journal article" date="2014" name="Nat. Commun.">
        <title>The tobacco genome sequence and its comparison with those of tomato and potato.</title>
        <authorList>
            <person name="Sierro N."/>
            <person name="Battey J.N."/>
            <person name="Ouadi S."/>
            <person name="Bakaher N."/>
            <person name="Bovet L."/>
            <person name="Willig A."/>
            <person name="Goepfert S."/>
            <person name="Peitsch M.C."/>
            <person name="Ivanov N.V."/>
        </authorList>
    </citation>
    <scope>NUCLEOTIDE SEQUENCE [LARGE SCALE GENOMIC DNA]</scope>
</reference>
<protein>
    <submittedName>
        <fullName evidence="2">Uncharacterized protein LOC142177030</fullName>
    </submittedName>
</protein>
<reference evidence="2" key="2">
    <citation type="submission" date="2025-08" db="UniProtKB">
        <authorList>
            <consortium name="RefSeq"/>
        </authorList>
    </citation>
    <scope>IDENTIFICATION</scope>
    <source>
        <tissue evidence="2">Leaf</tissue>
    </source>
</reference>
<keyword evidence="1" id="KW-1185">Reference proteome</keyword>
<accession>A0AC58TWL2</accession>